<dbReference type="InterPro" id="IPR001841">
    <property type="entry name" value="Znf_RING"/>
</dbReference>
<dbReference type="PROSITE" id="PS00518">
    <property type="entry name" value="ZF_RING_1"/>
    <property type="match status" value="1"/>
</dbReference>
<dbReference type="PROSITE" id="PS50089">
    <property type="entry name" value="ZF_RING_2"/>
    <property type="match status" value="1"/>
</dbReference>
<dbReference type="GO" id="GO:0008270">
    <property type="term" value="F:zinc ion binding"/>
    <property type="evidence" value="ECO:0007669"/>
    <property type="project" value="UniProtKB-KW"/>
</dbReference>
<dbReference type="EMBL" id="AC009177">
    <property type="protein sequence ID" value="AAF27031.1"/>
    <property type="molecule type" value="Genomic_DNA"/>
</dbReference>
<sequence>MAAKEIAGGSGSIDDGSDFDPCPICLGQFLRESYLDTCFHKFCFNCIKQWIKVVSSKASKQRSSVTCPLCLLLGNALFCSQHLEELVYRNDHNLCRQRIYPSSTTTMDVLLSGIISTRIFQMGFLADVFDVARFWKLQKFLQPNRCLEAWLRRELQALMQEEDVDIVLHHLVGVMESFCKRIKQRRKQETRSAETTNQEQFKAVVSEAARPFVMARTDRFVDELELFLAAGLNLEAYDAIYKQGLEGNNRREIGAASEEREEVEEHNVRTRVTPYLFIFEEDSD</sequence>
<gene>
    <name evidence="6" type="primary">T12H1.22</name>
</gene>
<protein>
    <submittedName>
        <fullName evidence="6">T12H1.22 protein</fullName>
    </submittedName>
</protein>
<dbReference type="Gene3D" id="3.30.40.10">
    <property type="entry name" value="Zinc/RING finger domain, C3HC4 (zinc finger)"/>
    <property type="match status" value="1"/>
</dbReference>
<keyword evidence="1" id="KW-0479">Metal-binding</keyword>
<dbReference type="InterPro" id="IPR013083">
    <property type="entry name" value="Znf_RING/FYVE/PHD"/>
</dbReference>
<dbReference type="InterPro" id="IPR018957">
    <property type="entry name" value="Znf_C3HC4_RING-type"/>
</dbReference>
<dbReference type="InterPro" id="IPR017907">
    <property type="entry name" value="Znf_RING_CS"/>
</dbReference>
<dbReference type="ExpressionAtlas" id="Q9MA94">
    <property type="expression patterns" value="baseline and differential"/>
</dbReference>
<feature type="domain" description="RING-type" evidence="5">
    <location>
        <begin position="22"/>
        <end position="70"/>
    </location>
</feature>
<reference evidence="6" key="2">
    <citation type="submission" date="2001-01" db="EMBL/GenBank/DDBJ databases">
        <title>Arabidopsis thaliana chromosome III BAC T12H1 genomic sequence.</title>
        <authorList>
            <person name="Lin X."/>
            <person name="Kaul S."/>
            <person name="Town C.D."/>
            <person name="Benito M.-I."/>
            <person name="Creasy T.H."/>
            <person name="Haas B."/>
            <person name="Wu D."/>
            <person name="Ronning C.M."/>
            <person name="Koo H."/>
            <person name="Fujii C.Y."/>
            <person name="Utterback T.R."/>
            <person name="Barnstead M.E."/>
            <person name="Bowman C.L."/>
            <person name="White O."/>
            <person name="Nierman W.C."/>
            <person name="Fraser C.M."/>
        </authorList>
    </citation>
    <scope>NUCLEOTIDE SEQUENCE</scope>
</reference>
<evidence type="ECO:0000256" key="2">
    <source>
        <dbReference type="ARBA" id="ARBA00022771"/>
    </source>
</evidence>
<dbReference type="Pfam" id="PF00097">
    <property type="entry name" value="zf-C3HC4"/>
    <property type="match status" value="1"/>
</dbReference>
<evidence type="ECO:0000256" key="1">
    <source>
        <dbReference type="ARBA" id="ARBA00022723"/>
    </source>
</evidence>
<dbReference type="SMART" id="SM00184">
    <property type="entry name" value="RING"/>
    <property type="match status" value="1"/>
</dbReference>
<organism evidence="6">
    <name type="scientific">Arabidopsis thaliana</name>
    <name type="common">Mouse-ear cress</name>
    <dbReference type="NCBI Taxonomy" id="3702"/>
    <lineage>
        <taxon>Eukaryota</taxon>
        <taxon>Viridiplantae</taxon>
        <taxon>Streptophyta</taxon>
        <taxon>Embryophyta</taxon>
        <taxon>Tracheophyta</taxon>
        <taxon>Spermatophyta</taxon>
        <taxon>Magnoliopsida</taxon>
        <taxon>eudicotyledons</taxon>
        <taxon>Gunneridae</taxon>
        <taxon>Pentapetalae</taxon>
        <taxon>rosids</taxon>
        <taxon>malvids</taxon>
        <taxon>Brassicales</taxon>
        <taxon>Brassicaceae</taxon>
        <taxon>Camelineae</taxon>
        <taxon>Arabidopsis</taxon>
    </lineage>
</organism>
<evidence type="ECO:0000256" key="3">
    <source>
        <dbReference type="ARBA" id="ARBA00022833"/>
    </source>
</evidence>
<name>Q9MA94_ARATH</name>
<evidence type="ECO:0000256" key="4">
    <source>
        <dbReference type="PROSITE-ProRule" id="PRU00175"/>
    </source>
</evidence>
<reference key="1">
    <citation type="journal article" date="2000" name="Nature">
        <title>Sequence and analysis of chromosome 3 of the plant Arabidopsis thaliana.</title>
        <authorList>
            <consortium name="European Union Chromosome 3 Arabidopsis Sequencing Consortium"/>
            <consortium name="Institute for Genomic Research"/>
            <consortium name="Kazusa DNA Research Institute"/>
            <person name="Salanoubat M."/>
            <person name="Lemcke K."/>
            <person name="Rieger M."/>
            <person name="Ansorge W."/>
            <person name="Unseld M."/>
            <person name="Fartmann B."/>
            <person name="Valle G."/>
            <person name="Blocker H."/>
            <person name="Perez-Alonso M."/>
            <person name="Obermaier B."/>
            <person name="Delseny M."/>
            <person name="Boutry M."/>
            <person name="Grivell L.A."/>
            <person name="Mache R."/>
            <person name="Puigdomenech P."/>
            <person name="De Simone V."/>
            <person name="Choisne N."/>
            <person name="Artiguenave F."/>
            <person name="Robert C."/>
            <person name="Brottier P."/>
            <person name="Wincker P."/>
            <person name="Cattolico L."/>
            <person name="Weissenbach J."/>
            <person name="Saurin W."/>
            <person name="Quetier F."/>
            <person name="Schafer M."/>
            <person name="Muller-Auer S."/>
            <person name="Gabel C."/>
            <person name="Fuchs M."/>
            <person name="Benes V."/>
            <person name="Wurmbach E."/>
            <person name="Drzonek H."/>
            <person name="Erfle H."/>
            <person name="Jordan N."/>
            <person name="Bangert S."/>
            <person name="Wiedelmann R."/>
            <person name="Kranz H."/>
            <person name="Voss H."/>
            <person name="Holland R."/>
            <person name="Brandt P."/>
            <person name="Nyakatura G."/>
            <person name="Vezzi A."/>
            <person name="D'Angelo M."/>
            <person name="Pallavicini A."/>
            <person name="Toppo S."/>
            <person name="Simionati B."/>
            <person name="Conrad A."/>
            <person name="Hornischer K."/>
            <person name="Kauer G."/>
            <person name="Lohnert T.H."/>
            <person name="Nordsiek G."/>
            <person name="Reichelt J."/>
            <person name="Scharfe M."/>
            <person name="Schon O."/>
            <person name="Bargues M."/>
            <person name="Terol J."/>
            <person name="Climent J."/>
            <person name="Navarro P."/>
            <person name="Collado C."/>
            <person name="Perez-Perez A."/>
            <person name="Ottenwalder B."/>
            <person name="Duchemin D."/>
            <person name="Cooke R."/>
            <person name="Laudie M."/>
            <person name="Berger-Llauro C."/>
            <person name="Purnelle B."/>
            <person name="Masuy D."/>
            <person name="de Haan M."/>
            <person name="Maarse A.C."/>
            <person name="Alcaraz J.P."/>
            <person name="Cottet A."/>
            <person name="Casacuberta E."/>
            <person name="Monfort A."/>
            <person name="Argiriou A."/>
            <person name="flores M."/>
            <person name="Liguori R."/>
            <person name="Vitale D."/>
            <person name="Mannhaupt G."/>
            <person name="Haase D."/>
            <person name="Schoof H."/>
            <person name="Rudd S."/>
            <person name="Zaccaria P."/>
            <person name="Mewes H.W."/>
            <person name="Mayer K.F."/>
            <person name="Kaul S."/>
            <person name="Town C.D."/>
            <person name="Koo H.L."/>
            <person name="Tallon L.J."/>
            <person name="Jenkins J."/>
            <person name="Rooney T."/>
            <person name="Rizzo M."/>
            <person name="Walts A."/>
            <person name="Utterback T."/>
            <person name="Fujii C.Y."/>
            <person name="Shea T.P."/>
            <person name="Creasy T.H."/>
            <person name="Haas B."/>
            <person name="Maiti R."/>
            <person name="Wu D."/>
            <person name="Peterson J."/>
            <person name="Van Aken S."/>
            <person name="Pai G."/>
            <person name="Militscher J."/>
            <person name="Sellers P."/>
            <person name="Gill J.E."/>
            <person name="Feldblyum T.V."/>
            <person name="Preuss D."/>
            <person name="Lin X."/>
            <person name="Nierman W.C."/>
            <person name="Salzberg S.L."/>
            <person name="White O."/>
            <person name="Venter J.C."/>
            <person name="Fraser C.M."/>
            <person name="Kaneko T."/>
            <person name="Nakamura Y."/>
            <person name="Sato S."/>
            <person name="Kato T."/>
            <person name="Asamizu E."/>
            <person name="Sasamoto S."/>
            <person name="Kimura T."/>
            <person name="Idesawa K."/>
            <person name="Kawashima K."/>
            <person name="Kishida Y."/>
            <person name="Kiyokawa C."/>
            <person name="Kohara M."/>
            <person name="Matsumoto M."/>
            <person name="Matsuno A."/>
            <person name="Muraki A."/>
            <person name="Nakayama S."/>
            <person name="Nakazaki N."/>
            <person name="Shinpo S."/>
            <person name="Takeuchi C."/>
            <person name="Wada T."/>
            <person name="Watanabe A."/>
            <person name="Yamada M."/>
            <person name="Yasuda M."/>
            <person name="Tabata S."/>
        </authorList>
    </citation>
    <scope>NUCLEOTIDE SEQUENCE [LARGE SCALE GENOMIC DNA]</scope>
    <source>
        <strain>cv. Columbia</strain>
    </source>
</reference>
<evidence type="ECO:0000313" key="6">
    <source>
        <dbReference type="EMBL" id="AAF27031.1"/>
    </source>
</evidence>
<keyword evidence="3" id="KW-0862">Zinc</keyword>
<evidence type="ECO:0000259" key="5">
    <source>
        <dbReference type="PROSITE" id="PS50089"/>
    </source>
</evidence>
<dbReference type="PANTHER" id="PTHR47692:SF2">
    <property type="entry name" value="ZINC FINGER RING-TYPE DOMAIN CONTAINING PROTEIN"/>
    <property type="match status" value="1"/>
</dbReference>
<dbReference type="SUPFAM" id="SSF57850">
    <property type="entry name" value="RING/U-box"/>
    <property type="match status" value="1"/>
</dbReference>
<keyword evidence="2 4" id="KW-0863">Zinc-finger</keyword>
<proteinExistence type="predicted"/>
<dbReference type="PANTHER" id="PTHR47692">
    <property type="entry name" value="RING/U-BOX SUPERFAMILY PROTEIN"/>
    <property type="match status" value="1"/>
</dbReference>
<dbReference type="AlphaFoldDB" id="Q9MA94"/>
<accession>Q9MA94</accession>